<feature type="transmembrane region" description="Helical" evidence="1">
    <location>
        <begin position="38"/>
        <end position="60"/>
    </location>
</feature>
<dbReference type="RefSeq" id="WP_026020710.1">
    <property type="nucleotide sequence ID" value="NZ_CAEG01000011.1"/>
</dbReference>
<gene>
    <name evidence="2" type="ORF">SAMN05444145_10420</name>
</gene>
<feature type="transmembrane region" description="Helical" evidence="1">
    <location>
        <begin position="114"/>
        <end position="138"/>
    </location>
</feature>
<feature type="transmembrane region" description="Helical" evidence="1">
    <location>
        <begin position="7"/>
        <end position="26"/>
    </location>
</feature>
<keyword evidence="1" id="KW-1133">Transmembrane helix</keyword>
<reference evidence="2 3" key="1">
    <citation type="submission" date="2016-10" db="EMBL/GenBank/DDBJ databases">
        <authorList>
            <person name="de Groot N.N."/>
        </authorList>
    </citation>
    <scope>NUCLEOTIDE SEQUENCE [LARGE SCALE GENOMIC DNA]</scope>
    <source>
        <strain evidence="2 3">DSM 25383</strain>
    </source>
</reference>
<dbReference type="EMBL" id="FNRI01000004">
    <property type="protein sequence ID" value="SEA50744.1"/>
    <property type="molecule type" value="Genomic_DNA"/>
</dbReference>
<protein>
    <submittedName>
        <fullName evidence="2">Uncharacterized protein</fullName>
    </submittedName>
</protein>
<dbReference type="Proteomes" id="UP000183253">
    <property type="component" value="Unassembled WGS sequence"/>
</dbReference>
<proteinExistence type="predicted"/>
<accession>A0A1H4BRK9</accession>
<evidence type="ECO:0000313" key="2">
    <source>
        <dbReference type="EMBL" id="SEA50744.1"/>
    </source>
</evidence>
<name>A0A1H4BRK9_9BACT</name>
<keyword evidence="3" id="KW-1185">Reference proteome</keyword>
<keyword evidence="1" id="KW-0472">Membrane</keyword>
<keyword evidence="1" id="KW-0812">Transmembrane</keyword>
<sequence>MKKILNILLGILLAITAVLLVYAIAAGGSDASINLNLIWGYFLLVFAVCTALFCAVFGMIQNPAGIKGTIMSLALIIVVVGIAYFISAGHSIQIPDLANGGVFGAGETVLTETSIIVTYVAMVAAFVTAVVTEILGAFK</sequence>
<feature type="transmembrane region" description="Helical" evidence="1">
    <location>
        <begin position="72"/>
        <end position="94"/>
    </location>
</feature>
<dbReference type="OrthoDB" id="1001433at2"/>
<dbReference type="STRING" id="1033731.SAMN05444145_10420"/>
<organism evidence="2 3">
    <name type="scientific">Alistipes timonensis JC136</name>
    <dbReference type="NCBI Taxonomy" id="1033731"/>
    <lineage>
        <taxon>Bacteria</taxon>
        <taxon>Pseudomonadati</taxon>
        <taxon>Bacteroidota</taxon>
        <taxon>Bacteroidia</taxon>
        <taxon>Bacteroidales</taxon>
        <taxon>Rikenellaceae</taxon>
        <taxon>Alistipes</taxon>
    </lineage>
</organism>
<evidence type="ECO:0000313" key="3">
    <source>
        <dbReference type="Proteomes" id="UP000183253"/>
    </source>
</evidence>
<evidence type="ECO:0000256" key="1">
    <source>
        <dbReference type="SAM" id="Phobius"/>
    </source>
</evidence>
<dbReference type="AlphaFoldDB" id="A0A1H4BRK9"/>